<reference evidence="7 9" key="2">
    <citation type="submission" date="2016-06" db="EMBL/GenBank/DDBJ databases">
        <authorList>
            <person name="Kjaerup R.B."/>
            <person name="Dalgaard T.S."/>
            <person name="Juul-Madsen H.R."/>
        </authorList>
    </citation>
    <scope>NUCLEOTIDE SEQUENCE [LARGE SCALE GENOMIC DNA]</scope>
    <source>
        <strain evidence="7 9">ACS1953</strain>
    </source>
</reference>
<comment type="catalytic activity">
    <reaction evidence="4 5">
        <text>L-cysteine + L-glutamate + ATP = gamma-L-glutamyl-L-cysteine + ADP + phosphate + H(+)</text>
        <dbReference type="Rhea" id="RHEA:13285"/>
        <dbReference type="ChEBI" id="CHEBI:15378"/>
        <dbReference type="ChEBI" id="CHEBI:29985"/>
        <dbReference type="ChEBI" id="CHEBI:30616"/>
        <dbReference type="ChEBI" id="CHEBI:35235"/>
        <dbReference type="ChEBI" id="CHEBI:43474"/>
        <dbReference type="ChEBI" id="CHEBI:58173"/>
        <dbReference type="ChEBI" id="CHEBI:456216"/>
        <dbReference type="EC" id="6.3.2.2"/>
    </reaction>
</comment>
<dbReference type="EMBL" id="LZHX01000055">
    <property type="protein sequence ID" value="OBF20242.1"/>
    <property type="molecule type" value="Genomic_DNA"/>
</dbReference>
<evidence type="ECO:0000313" key="6">
    <source>
        <dbReference type="EMBL" id="KMV19998.1"/>
    </source>
</evidence>
<dbReference type="OrthoDB" id="9803842at2"/>
<keyword evidence="2 5" id="KW-0547">Nucleotide-binding</keyword>
<dbReference type="PATRIC" id="fig|451644.5.peg.937"/>
<dbReference type="HAMAP" id="MF_01609">
    <property type="entry name" value="Glu_cys_ligase_2"/>
    <property type="match status" value="1"/>
</dbReference>
<dbReference type="EMBL" id="LFOD01000002">
    <property type="protein sequence ID" value="KMV19998.1"/>
    <property type="molecule type" value="Genomic_DNA"/>
</dbReference>
<name>A0A0J8UEQ7_9MYCO</name>
<dbReference type="EC" id="6.3.2.2" evidence="5"/>
<evidence type="ECO:0000256" key="2">
    <source>
        <dbReference type="ARBA" id="ARBA00022741"/>
    </source>
</evidence>
<dbReference type="Proteomes" id="UP000037594">
    <property type="component" value="Unassembled WGS sequence"/>
</dbReference>
<dbReference type="NCBIfam" id="NF010041">
    <property type="entry name" value="PRK13517.1-1"/>
    <property type="match status" value="1"/>
</dbReference>
<dbReference type="InterPro" id="IPR011793">
    <property type="entry name" value="YbdK"/>
</dbReference>
<dbReference type="InterPro" id="IPR006336">
    <property type="entry name" value="GCS2"/>
</dbReference>
<dbReference type="InterPro" id="IPR014746">
    <property type="entry name" value="Gln_synth/guanido_kin_cat_dom"/>
</dbReference>
<dbReference type="Pfam" id="PF04107">
    <property type="entry name" value="GCS2"/>
    <property type="match status" value="1"/>
</dbReference>
<evidence type="ECO:0000313" key="9">
    <source>
        <dbReference type="Proteomes" id="UP000093779"/>
    </source>
</evidence>
<evidence type="ECO:0000256" key="3">
    <source>
        <dbReference type="ARBA" id="ARBA00022840"/>
    </source>
</evidence>
<dbReference type="SUPFAM" id="SSF55931">
    <property type="entry name" value="Glutamine synthetase/guanido kinase"/>
    <property type="match status" value="1"/>
</dbReference>
<evidence type="ECO:0000313" key="7">
    <source>
        <dbReference type="EMBL" id="OBF20242.1"/>
    </source>
</evidence>
<keyword evidence="3 5" id="KW-0067">ATP-binding</keyword>
<dbReference type="AlphaFoldDB" id="A0A0J8UEQ7"/>
<dbReference type="GO" id="GO:0042398">
    <property type="term" value="P:modified amino acid biosynthetic process"/>
    <property type="evidence" value="ECO:0007669"/>
    <property type="project" value="InterPro"/>
</dbReference>
<dbReference type="RefSeq" id="WP_043369938.1">
    <property type="nucleotide sequence ID" value="NZ_AGSZ01000513.1"/>
</dbReference>
<accession>A0A0J8UEQ7</accession>
<evidence type="ECO:0000256" key="1">
    <source>
        <dbReference type="ARBA" id="ARBA00022598"/>
    </source>
</evidence>
<gene>
    <name evidence="7" type="ORF">A5726_16010</name>
    <name evidence="6" type="ORF">ACT17_04650</name>
</gene>
<dbReference type="NCBIfam" id="TIGR02050">
    <property type="entry name" value="gshA_cyan_rel"/>
    <property type="match status" value="1"/>
</dbReference>
<dbReference type="InterPro" id="IPR050141">
    <property type="entry name" value="GCL_type2/YbdK_subfam"/>
</dbReference>
<comment type="function">
    <text evidence="5">ATP-dependent carboxylate-amine ligase which exhibits weak glutamate--cysteine ligase activity.</text>
</comment>
<reference evidence="6 8" key="1">
    <citation type="submission" date="2015-06" db="EMBL/GenBank/DDBJ databases">
        <title>Genome sequence of Mycobacterium conceptionense strain MLE.</title>
        <authorList>
            <person name="Greninger A.L."/>
            <person name="Cunningham G."/>
            <person name="Chiu C.Y."/>
            <person name="Miller S."/>
        </authorList>
    </citation>
    <scope>NUCLEOTIDE SEQUENCE [LARGE SCALE GENOMIC DNA]</scope>
    <source>
        <strain evidence="6 8">MLE</strain>
    </source>
</reference>
<keyword evidence="1 5" id="KW-0436">Ligase</keyword>
<organism evidence="6 8">
    <name type="scientific">Mycolicibacterium conceptionense</name>
    <dbReference type="NCBI Taxonomy" id="451644"/>
    <lineage>
        <taxon>Bacteria</taxon>
        <taxon>Bacillati</taxon>
        <taxon>Actinomycetota</taxon>
        <taxon>Actinomycetes</taxon>
        <taxon>Mycobacteriales</taxon>
        <taxon>Mycobacteriaceae</taxon>
        <taxon>Mycolicibacterium</taxon>
    </lineage>
</organism>
<dbReference type="GO" id="GO:0004357">
    <property type="term" value="F:glutamate-cysteine ligase activity"/>
    <property type="evidence" value="ECO:0007669"/>
    <property type="project" value="UniProtKB-EC"/>
</dbReference>
<dbReference type="Proteomes" id="UP000093779">
    <property type="component" value="Unassembled WGS sequence"/>
</dbReference>
<evidence type="ECO:0000313" key="8">
    <source>
        <dbReference type="Proteomes" id="UP000037594"/>
    </source>
</evidence>
<dbReference type="PANTHER" id="PTHR36510">
    <property type="entry name" value="GLUTAMATE--CYSTEINE LIGASE 2-RELATED"/>
    <property type="match status" value="1"/>
</dbReference>
<proteinExistence type="inferred from homology"/>
<dbReference type="GO" id="GO:0005524">
    <property type="term" value="F:ATP binding"/>
    <property type="evidence" value="ECO:0007669"/>
    <property type="project" value="UniProtKB-KW"/>
</dbReference>
<comment type="caution">
    <text evidence="6">The sequence shown here is derived from an EMBL/GenBank/DDBJ whole genome shotgun (WGS) entry which is preliminary data.</text>
</comment>
<comment type="similarity">
    <text evidence="5">Belongs to the glutamate--cysteine ligase type 2 family. YbdK subfamily.</text>
</comment>
<evidence type="ECO:0000256" key="5">
    <source>
        <dbReference type="HAMAP-Rule" id="MF_01609"/>
    </source>
</evidence>
<sequence length="365" mass="39528">MTSHPTMGVEEEFLLIDPQSGEPIARNKQVAAHAAEHGVDLQLELTSCQVETTTDVLGSSSALRRELTRLRRVATEAAAASGAQLLAVGLPPTVPHKFPVTPTARYRRIAHRFGMIAHEQGICGCHVHVAVPDSEAAIHVSNWLRPWLHVLLALTANSAIYRNTDSGYASFRSVLWSRWPSSGPPPHFGSAADYDACVAMLERAGAALDDGMIYWDVRPSANFPTVEVRVSDVPATVAETVLLATLIRAGVMTALQLRAEGESVPVLADYAVRSAHWKAAHDGLEGDGIDLLGDQSTVPVRDLLDRFVQTVRPALDALGDYEMVRGEIARIAAEGNGAMRQRRAWRERNEIADVINELASAVTSD</sequence>
<dbReference type="Gene3D" id="3.30.590.20">
    <property type="match status" value="1"/>
</dbReference>
<evidence type="ECO:0000256" key="4">
    <source>
        <dbReference type="ARBA" id="ARBA00048819"/>
    </source>
</evidence>
<dbReference type="PANTHER" id="PTHR36510:SF1">
    <property type="entry name" value="GLUTAMATE--CYSTEINE LIGASE 2-RELATED"/>
    <property type="match status" value="1"/>
</dbReference>
<protein>
    <recommendedName>
        <fullName evidence="5">Putative glutamate--cysteine ligase 2</fullName>
        <ecNumber evidence="5">6.3.2.2</ecNumber>
    </recommendedName>
    <alternativeName>
        <fullName evidence="5">Gamma-glutamylcysteine synthetase 2</fullName>
        <shortName evidence="5">GCS 2</shortName>
        <shortName evidence="5">Gamma-GCS 2</shortName>
    </alternativeName>
</protein>